<organism evidence="15 16">
    <name type="scientific">Actinomyces massiliensis F0489</name>
    <dbReference type="NCBI Taxonomy" id="1125718"/>
    <lineage>
        <taxon>Bacteria</taxon>
        <taxon>Bacillati</taxon>
        <taxon>Actinomycetota</taxon>
        <taxon>Actinomycetes</taxon>
        <taxon>Actinomycetales</taxon>
        <taxon>Actinomycetaceae</taxon>
        <taxon>Actinomyces</taxon>
    </lineage>
</organism>
<dbReference type="GO" id="GO:0009358">
    <property type="term" value="C:polyphosphate kinase complex"/>
    <property type="evidence" value="ECO:0007669"/>
    <property type="project" value="InterPro"/>
</dbReference>
<feature type="compositionally biased region" description="Low complexity" evidence="10">
    <location>
        <begin position="272"/>
        <end position="290"/>
    </location>
</feature>
<keyword evidence="5 8" id="KW-0418">Kinase</keyword>
<comment type="cofactor">
    <cofactor evidence="8">
        <name>Mg(2+)</name>
        <dbReference type="ChEBI" id="CHEBI:18420"/>
    </cofactor>
</comment>
<evidence type="ECO:0000256" key="5">
    <source>
        <dbReference type="ARBA" id="ARBA00022777"/>
    </source>
</evidence>
<dbReference type="NCBIfam" id="TIGR03705">
    <property type="entry name" value="poly_P_kin"/>
    <property type="match status" value="1"/>
</dbReference>
<evidence type="ECO:0000256" key="7">
    <source>
        <dbReference type="ARBA" id="ARBA00022842"/>
    </source>
</evidence>
<dbReference type="OrthoDB" id="9761456at2"/>
<evidence type="ECO:0000256" key="3">
    <source>
        <dbReference type="ARBA" id="ARBA00022723"/>
    </source>
</evidence>
<dbReference type="InterPro" id="IPR025198">
    <property type="entry name" value="PPK_N_dom"/>
</dbReference>
<dbReference type="Pfam" id="PF13090">
    <property type="entry name" value="PP_kinase_C"/>
    <property type="match status" value="1"/>
</dbReference>
<comment type="similarity">
    <text evidence="8 9">Belongs to the polyphosphate kinase 1 (PPK1) family.</text>
</comment>
<dbReference type="SUPFAM" id="SSF143724">
    <property type="entry name" value="PHP14-like"/>
    <property type="match status" value="1"/>
</dbReference>
<feature type="binding site" evidence="8">
    <location>
        <position position="898"/>
    </location>
    <ligand>
        <name>ATP</name>
        <dbReference type="ChEBI" id="CHEBI:30616"/>
    </ligand>
</feature>
<accession>J0NPF2</accession>
<proteinExistence type="inferred from homology"/>
<dbReference type="NCBIfam" id="NF003921">
    <property type="entry name" value="PRK05443.2-2"/>
    <property type="match status" value="1"/>
</dbReference>
<feature type="domain" description="Polyphosphate kinase C-terminal" evidence="14">
    <location>
        <begin position="636"/>
        <end position="801"/>
    </location>
</feature>
<name>J0NPF2_9ACTO</name>
<gene>
    <name evidence="15" type="primary">ppk1</name>
    <name evidence="8" type="synonym">ppk</name>
    <name evidence="15" type="ORF">HMPREF1318_1644</name>
</gene>
<evidence type="ECO:0000256" key="4">
    <source>
        <dbReference type="ARBA" id="ARBA00022741"/>
    </source>
</evidence>
<keyword evidence="3 8" id="KW-0479">Metal-binding</keyword>
<dbReference type="EC" id="2.7.4.1" evidence="8 9"/>
<evidence type="ECO:0000256" key="10">
    <source>
        <dbReference type="SAM" id="MobiDB-lite"/>
    </source>
</evidence>
<dbReference type="RefSeq" id="WP_008730448.1">
    <property type="nucleotide sequence ID" value="NZ_AKFT01000053.1"/>
</dbReference>
<evidence type="ECO:0000259" key="14">
    <source>
        <dbReference type="Pfam" id="PF17941"/>
    </source>
</evidence>
<evidence type="ECO:0000256" key="6">
    <source>
        <dbReference type="ARBA" id="ARBA00022840"/>
    </source>
</evidence>
<evidence type="ECO:0000313" key="15">
    <source>
        <dbReference type="EMBL" id="EJF46662.1"/>
    </source>
</evidence>
<dbReference type="Gene3D" id="1.20.58.310">
    <property type="entry name" value="Polyphosphate kinase N-terminal domain"/>
    <property type="match status" value="1"/>
</dbReference>
<feature type="compositionally biased region" description="Low complexity" evidence="10">
    <location>
        <begin position="136"/>
        <end position="151"/>
    </location>
</feature>
<keyword evidence="2 8" id="KW-0808">Transferase</keyword>
<dbReference type="InterPro" id="IPR025200">
    <property type="entry name" value="PPK_C_dom2"/>
</dbReference>
<dbReference type="PANTHER" id="PTHR30218">
    <property type="entry name" value="POLYPHOSPHATE KINASE"/>
    <property type="match status" value="1"/>
</dbReference>
<evidence type="ECO:0000259" key="12">
    <source>
        <dbReference type="Pfam" id="PF13089"/>
    </source>
</evidence>
<dbReference type="Gene3D" id="3.30.1840.10">
    <property type="entry name" value="Polyphosphate kinase middle domain"/>
    <property type="match status" value="1"/>
</dbReference>
<feature type="compositionally biased region" description="Polar residues" evidence="10">
    <location>
        <begin position="231"/>
        <end position="241"/>
    </location>
</feature>
<dbReference type="NCBIfam" id="NF003917">
    <property type="entry name" value="PRK05443.1-1"/>
    <property type="match status" value="1"/>
</dbReference>
<evidence type="ECO:0000256" key="1">
    <source>
        <dbReference type="ARBA" id="ARBA00022553"/>
    </source>
</evidence>
<keyword evidence="16" id="KW-1185">Reference proteome</keyword>
<dbReference type="GO" id="GO:0008976">
    <property type="term" value="F:polyphosphate kinase activity"/>
    <property type="evidence" value="ECO:0007669"/>
    <property type="project" value="UniProtKB-UniRule"/>
</dbReference>
<dbReference type="Pfam" id="PF17941">
    <property type="entry name" value="PP_kinase_C_1"/>
    <property type="match status" value="1"/>
</dbReference>
<evidence type="ECO:0000256" key="9">
    <source>
        <dbReference type="RuleBase" id="RU003800"/>
    </source>
</evidence>
<feature type="compositionally biased region" description="Low complexity" evidence="10">
    <location>
        <begin position="118"/>
        <end position="129"/>
    </location>
</feature>
<feature type="compositionally biased region" description="Acidic residues" evidence="10">
    <location>
        <begin position="157"/>
        <end position="176"/>
    </location>
</feature>
<dbReference type="PANTHER" id="PTHR30218:SF0">
    <property type="entry name" value="POLYPHOSPHATE KINASE"/>
    <property type="match status" value="1"/>
</dbReference>
<dbReference type="GO" id="GO:0006799">
    <property type="term" value="P:polyphosphate biosynthetic process"/>
    <property type="evidence" value="ECO:0007669"/>
    <property type="project" value="UniProtKB-UniRule"/>
</dbReference>
<dbReference type="InterPro" id="IPR024953">
    <property type="entry name" value="PP_kinase_middle"/>
</dbReference>
<feature type="compositionally biased region" description="Low complexity" evidence="10">
    <location>
        <begin position="70"/>
        <end position="104"/>
    </location>
</feature>
<sequence length="997" mass="108531">MTTPDPDETPQPSRALLSAFLGGWARFQSKNGDKDGDSAPEAESGAESSAPDAESGGEPDGRAGVEDVQAAADANDAEDSAASATSATEAATANEAASDGGAEIDTGDEADAGDEADSSAADVAAVPDGPGRPDDASSAAADAADTAAAADARADEDGHDDSVDELAELDDEDADLDDHVIEVADPRDFADDAGPLYEDEDFDEDFGQEAEVADPDRSSTGQAEAAVDQTAAGTAQEQPTTGAAASADEGAAERTDPDERVERAEGTESEARAGQAGQAGRADSPASPAASEDDLPPLESFTSRYTDRELTWMDFNERVLEQAEDRDLPLLERAWFLAIFSSNLDEFYMVRVAGLMRRIKAGITPVRASGLDANQVLAEVTRRAKELTARQAALFEEDIRPGLAEHNVDILGWGDLNLQQQERLTRYFRHHIYPVLTPLAVDPSHPFPYISGLSLNLAVILRNPRSGKEHFARVKVPDSLPRLVTVPGRELGATDKGAGSAVIPLEVVIGQHLDHLFPGMDILEHHLFRVTRNEDLEVEEDDAENLLKAMEKELERRRFGDCVRLEVENTISSFARRYLVRALGLRPDDVFELPAPLDLTCLNQLHDLDIPSLKYPRFVPVTAAGLAAHESSTAPNVFAAMRDHDVLLHHPYDSFSTSVQEFISQAAADPKVLAIKQTLYRTSGDSPIVDALIEAAEAGKQVVAIVEIKARFDEENNISWARKLERAGVHVVYGMVGLKTHCKLLLVVRQEGDGLRRYCHVGTGNYHPKTARGYEDLGLLTCDRDVAQDMTTLFNMLSGYAPRARFRRLLVAPRTVRDGLLERIEREIENKRAGGPAWIRIKVNSIIDEACIDALYRASRAGVEVDIVVRGICGIRAGVPGLSDNIRVRSILGRYLEHSRVYAFCNDGSTELFIGSADLMHRNLDRRVEELVRITDPAMVDELEWLVTHAASDAVSSWWLEPDGTWVRHAYGPDGEKLEDIQTTLMARARSRVKGRH</sequence>
<feature type="binding site" evidence="8">
    <location>
        <position position="774"/>
    </location>
    <ligand>
        <name>ATP</name>
        <dbReference type="ChEBI" id="CHEBI:30616"/>
    </ligand>
</feature>
<feature type="compositionally biased region" description="Basic and acidic residues" evidence="10">
    <location>
        <begin position="251"/>
        <end position="271"/>
    </location>
</feature>
<dbReference type="SUPFAM" id="SSF140356">
    <property type="entry name" value="PPK N-terminal domain-like"/>
    <property type="match status" value="1"/>
</dbReference>
<feature type="binding site" evidence="8">
    <location>
        <position position="681"/>
    </location>
    <ligand>
        <name>Mg(2+)</name>
        <dbReference type="ChEBI" id="CHEBI:18420"/>
    </ligand>
</feature>
<evidence type="ECO:0000259" key="11">
    <source>
        <dbReference type="Pfam" id="PF02503"/>
    </source>
</evidence>
<protein>
    <recommendedName>
        <fullName evidence="8 9">Polyphosphate kinase</fullName>
        <ecNumber evidence="8 9">2.7.4.1</ecNumber>
    </recommendedName>
    <alternativeName>
        <fullName evidence="8">ATP-polyphosphate phosphotransferase</fullName>
    </alternativeName>
    <alternativeName>
        <fullName evidence="8">Polyphosphoric acid kinase</fullName>
    </alternativeName>
</protein>
<dbReference type="Pfam" id="PF02503">
    <property type="entry name" value="PP_kinase"/>
    <property type="match status" value="1"/>
</dbReference>
<comment type="catalytic activity">
    <reaction evidence="8 9">
        <text>[phosphate](n) + ATP = [phosphate](n+1) + ADP</text>
        <dbReference type="Rhea" id="RHEA:19573"/>
        <dbReference type="Rhea" id="RHEA-COMP:9859"/>
        <dbReference type="Rhea" id="RHEA-COMP:14280"/>
        <dbReference type="ChEBI" id="CHEBI:16838"/>
        <dbReference type="ChEBI" id="CHEBI:30616"/>
        <dbReference type="ChEBI" id="CHEBI:456216"/>
        <dbReference type="EC" id="2.7.4.1"/>
    </reaction>
</comment>
<dbReference type="CDD" id="cd09168">
    <property type="entry name" value="PLDc_PaPPK1_C2_like"/>
    <property type="match status" value="1"/>
</dbReference>
<dbReference type="InterPro" id="IPR036832">
    <property type="entry name" value="PPK_N_dom_sf"/>
</dbReference>
<feature type="binding site" evidence="8">
    <location>
        <position position="870"/>
    </location>
    <ligand>
        <name>ATP</name>
        <dbReference type="ChEBI" id="CHEBI:30616"/>
    </ligand>
</feature>
<dbReference type="AlphaFoldDB" id="J0NPF2"/>
<dbReference type="InterPro" id="IPR041108">
    <property type="entry name" value="PP_kinase_C_1"/>
</dbReference>
<feature type="compositionally biased region" description="Basic and acidic residues" evidence="10">
    <location>
        <begin position="177"/>
        <end position="190"/>
    </location>
</feature>
<dbReference type="Pfam" id="PF13089">
    <property type="entry name" value="PP_kinase_N"/>
    <property type="match status" value="1"/>
</dbReference>
<dbReference type="Proteomes" id="UP000002941">
    <property type="component" value="Unassembled WGS sequence"/>
</dbReference>
<feature type="domain" description="Polyphosphate kinase C-terminal" evidence="13">
    <location>
        <begin position="809"/>
        <end position="970"/>
    </location>
</feature>
<dbReference type="eggNOG" id="COG0855">
    <property type="taxonomic scope" value="Bacteria"/>
</dbReference>
<evidence type="ECO:0000256" key="2">
    <source>
        <dbReference type="ARBA" id="ARBA00022679"/>
    </source>
</evidence>
<keyword evidence="1 8" id="KW-0597">Phosphoprotein</keyword>
<feature type="binding site" evidence="8">
    <location>
        <position position="343"/>
    </location>
    <ligand>
        <name>ATP</name>
        <dbReference type="ChEBI" id="CHEBI:30616"/>
    </ligand>
</feature>
<dbReference type="HAMAP" id="MF_00347">
    <property type="entry name" value="Polyphosphate_kinase"/>
    <property type="match status" value="1"/>
</dbReference>
<feature type="domain" description="Polyphosphate kinase middle" evidence="11">
    <location>
        <begin position="419"/>
        <end position="605"/>
    </location>
</feature>
<feature type="binding site" evidence="8">
    <location>
        <position position="711"/>
    </location>
    <ligand>
        <name>Mg(2+)</name>
        <dbReference type="ChEBI" id="CHEBI:18420"/>
    </ligand>
</feature>
<evidence type="ECO:0000259" key="13">
    <source>
        <dbReference type="Pfam" id="PF13090"/>
    </source>
</evidence>
<keyword evidence="6 8" id="KW-0067">ATP-binding</keyword>
<feature type="domain" description="Polyphosphate kinase N-terminal" evidence="12">
    <location>
        <begin position="305"/>
        <end position="410"/>
    </location>
</feature>
<feature type="compositionally biased region" description="Acidic residues" evidence="10">
    <location>
        <begin position="197"/>
        <end position="213"/>
    </location>
</feature>
<feature type="compositionally biased region" description="Acidic residues" evidence="10">
    <location>
        <begin position="105"/>
        <end position="117"/>
    </location>
</feature>
<dbReference type="NCBIfam" id="NF003918">
    <property type="entry name" value="PRK05443.1-2"/>
    <property type="match status" value="1"/>
</dbReference>
<comment type="function">
    <text evidence="8 9">Catalyzes the reversible transfer of the terminal phosphate of ATP to form a long-chain polyphosphate (polyP).</text>
</comment>
<dbReference type="Gene3D" id="3.30.870.10">
    <property type="entry name" value="Endonuclease Chain A"/>
    <property type="match status" value="2"/>
</dbReference>
<dbReference type="GO" id="GO:0046872">
    <property type="term" value="F:metal ion binding"/>
    <property type="evidence" value="ECO:0007669"/>
    <property type="project" value="UniProtKB-KW"/>
</dbReference>
<keyword evidence="4 8" id="KW-0547">Nucleotide-binding</keyword>
<comment type="caution">
    <text evidence="15">The sequence shown here is derived from an EMBL/GenBank/DDBJ whole genome shotgun (WGS) entry which is preliminary data.</text>
</comment>
<dbReference type="GO" id="GO:0005524">
    <property type="term" value="F:ATP binding"/>
    <property type="evidence" value="ECO:0007669"/>
    <property type="project" value="UniProtKB-KW"/>
</dbReference>
<evidence type="ECO:0000256" key="8">
    <source>
        <dbReference type="HAMAP-Rule" id="MF_00347"/>
    </source>
</evidence>
<dbReference type="FunFam" id="3.30.870.10:FF:000001">
    <property type="entry name" value="Polyphosphate kinase"/>
    <property type="match status" value="1"/>
</dbReference>
<feature type="region of interest" description="Disordered" evidence="10">
    <location>
        <begin position="26"/>
        <end position="300"/>
    </location>
</feature>
<dbReference type="CDD" id="cd09165">
    <property type="entry name" value="PLDc_PaPPK1_C1_like"/>
    <property type="match status" value="1"/>
</dbReference>
<keyword evidence="7 8" id="KW-0460">Magnesium</keyword>
<dbReference type="InterPro" id="IPR003414">
    <property type="entry name" value="PP_kinase"/>
</dbReference>
<evidence type="ECO:0000313" key="16">
    <source>
        <dbReference type="Proteomes" id="UP000002941"/>
    </source>
</evidence>
<dbReference type="PATRIC" id="fig|1125718.3.peg.768"/>
<feature type="compositionally biased region" description="Low complexity" evidence="10">
    <location>
        <begin position="39"/>
        <end position="56"/>
    </location>
</feature>
<dbReference type="InterPro" id="IPR036830">
    <property type="entry name" value="PP_kinase_middle_dom_sf"/>
</dbReference>
<dbReference type="SUPFAM" id="SSF56024">
    <property type="entry name" value="Phospholipase D/nuclease"/>
    <property type="match status" value="2"/>
</dbReference>
<dbReference type="EMBL" id="AKFT01000053">
    <property type="protein sequence ID" value="EJF46662.1"/>
    <property type="molecule type" value="Genomic_DNA"/>
</dbReference>
<feature type="active site" description="Phosphohistidine intermediate" evidence="8">
    <location>
        <position position="741"/>
    </location>
</feature>
<reference evidence="15 16" key="1">
    <citation type="submission" date="2012-05" db="EMBL/GenBank/DDBJ databases">
        <authorList>
            <person name="Harkins D.M."/>
            <person name="Madupu R."/>
            <person name="Durkin A.S."/>
            <person name="Torralba M."/>
            <person name="Methe B."/>
            <person name="Sutton G.G."/>
            <person name="Nelson K.E."/>
        </authorList>
    </citation>
    <scope>NUCLEOTIDE SEQUENCE [LARGE SCALE GENOMIC DNA]</scope>
    <source>
        <strain evidence="15 16">F0489</strain>
    </source>
</reference>
<dbReference type="NCBIfam" id="NF003922">
    <property type="entry name" value="PRK05443.2-3"/>
    <property type="match status" value="1"/>
</dbReference>
<comment type="PTM">
    <text evidence="8 9">An intermediate of this reaction is the autophosphorylated ppk in which a phosphate is covalently linked to a histidine residue through a N-P bond.</text>
</comment>